<dbReference type="Proteomes" id="UP001417504">
    <property type="component" value="Unassembled WGS sequence"/>
</dbReference>
<dbReference type="Gene3D" id="1.20.1260.60">
    <property type="entry name" value="Vacuolar protein sorting-associated protein Ist1"/>
    <property type="match status" value="1"/>
</dbReference>
<evidence type="ECO:0000256" key="3">
    <source>
        <dbReference type="SAM" id="MobiDB-lite"/>
    </source>
</evidence>
<dbReference type="InterPro" id="IPR042277">
    <property type="entry name" value="IST1-like"/>
</dbReference>
<comment type="similarity">
    <text evidence="1">Belongs to the IST1 family.</text>
</comment>
<dbReference type="AlphaFoldDB" id="A0AAP0I8D4"/>
<dbReference type="GO" id="GO:0015031">
    <property type="term" value="P:protein transport"/>
    <property type="evidence" value="ECO:0007669"/>
    <property type="project" value="InterPro"/>
</dbReference>
<keyword evidence="5" id="KW-1185">Reference proteome</keyword>
<protein>
    <recommendedName>
        <fullName evidence="6">Regulator of Vps4 activity in the MVB pathway protein</fullName>
    </recommendedName>
</protein>
<proteinExistence type="inferred from homology"/>
<feature type="compositionally biased region" description="Polar residues" evidence="3">
    <location>
        <begin position="412"/>
        <end position="424"/>
    </location>
</feature>
<feature type="region of interest" description="Disordered" evidence="3">
    <location>
        <begin position="149"/>
        <end position="242"/>
    </location>
</feature>
<name>A0AAP0I8D4_9MAGN</name>
<organism evidence="4 5">
    <name type="scientific">Stephania japonica</name>
    <dbReference type="NCBI Taxonomy" id="461633"/>
    <lineage>
        <taxon>Eukaryota</taxon>
        <taxon>Viridiplantae</taxon>
        <taxon>Streptophyta</taxon>
        <taxon>Embryophyta</taxon>
        <taxon>Tracheophyta</taxon>
        <taxon>Spermatophyta</taxon>
        <taxon>Magnoliopsida</taxon>
        <taxon>Ranunculales</taxon>
        <taxon>Menispermaceae</taxon>
        <taxon>Menispermoideae</taxon>
        <taxon>Cissampelideae</taxon>
        <taxon>Stephania</taxon>
    </lineage>
</organism>
<feature type="region of interest" description="Disordered" evidence="3">
    <location>
        <begin position="337"/>
        <end position="424"/>
    </location>
</feature>
<dbReference type="EMBL" id="JBBNAE010000007">
    <property type="protein sequence ID" value="KAK9110616.1"/>
    <property type="molecule type" value="Genomic_DNA"/>
</dbReference>
<evidence type="ECO:0008006" key="6">
    <source>
        <dbReference type="Google" id="ProtNLM"/>
    </source>
</evidence>
<sequence>MIMSCTCFNLPNANSKPGKMFRECPLDLKEAISSVCFAAPRCADLLELLQVQMLFTAKYGKEFVSAATELMPDCGVNRQMIELLSIRAPAPEIKLKLLKEIAEEHDVEWDPTAAETELFKSHEDLLNGPSQFLGGSKLPLPKEKNDESLYSAPVETAQEESDSDLGLDSLDLPEVPRVSVRPTPDSASGPEVVPPPHSFSSPELSHEPITSLGGNEDILHDSPVEPGSAVLEASRQSVDSTIGKKDDKQFLPFITSPSLSSASFSVEESITAPAPAPAPTLTTVFSITKSEDARSDINVDLQDVLAAAQAAAESAERAAAAARSAASLAQIRITELTKKKGEQVFPNSGHDSHTPGTPDESEALKTQFDSLQSFGSADSDSIKHGSESPHALHHQFQKSTSMEDDPYFTYPNLFNSTSSHEAPK</sequence>
<accession>A0AAP0I8D4</accession>
<feature type="coiled-coil region" evidence="2">
    <location>
        <begin position="298"/>
        <end position="325"/>
    </location>
</feature>
<reference evidence="4 5" key="1">
    <citation type="submission" date="2024-01" db="EMBL/GenBank/DDBJ databases">
        <title>Genome assemblies of Stephania.</title>
        <authorList>
            <person name="Yang L."/>
        </authorList>
    </citation>
    <scope>NUCLEOTIDE SEQUENCE [LARGE SCALE GENOMIC DNA]</scope>
    <source>
        <strain evidence="4">QJT</strain>
        <tissue evidence="4">Leaf</tissue>
    </source>
</reference>
<evidence type="ECO:0000313" key="4">
    <source>
        <dbReference type="EMBL" id="KAK9110616.1"/>
    </source>
</evidence>
<comment type="caution">
    <text evidence="4">The sequence shown here is derived from an EMBL/GenBank/DDBJ whole genome shotgun (WGS) entry which is preliminary data.</text>
</comment>
<dbReference type="PANTHER" id="PTHR12161">
    <property type="entry name" value="IST1 FAMILY MEMBER"/>
    <property type="match status" value="1"/>
</dbReference>
<dbReference type="Pfam" id="PF03398">
    <property type="entry name" value="Ist1"/>
    <property type="match status" value="1"/>
</dbReference>
<dbReference type="InterPro" id="IPR005061">
    <property type="entry name" value="Ist1"/>
</dbReference>
<evidence type="ECO:0000256" key="2">
    <source>
        <dbReference type="SAM" id="Coils"/>
    </source>
</evidence>
<keyword evidence="2" id="KW-0175">Coiled coil</keyword>
<evidence type="ECO:0000256" key="1">
    <source>
        <dbReference type="ARBA" id="ARBA00005536"/>
    </source>
</evidence>
<feature type="compositionally biased region" description="Polar residues" evidence="3">
    <location>
        <begin position="367"/>
        <end position="379"/>
    </location>
</feature>
<dbReference type="PANTHER" id="PTHR12161:SF5">
    <property type="entry name" value="IST1 HOMOLOG"/>
    <property type="match status" value="1"/>
</dbReference>
<gene>
    <name evidence="4" type="ORF">Sjap_018676</name>
</gene>
<evidence type="ECO:0000313" key="5">
    <source>
        <dbReference type="Proteomes" id="UP001417504"/>
    </source>
</evidence>